<dbReference type="OrthoDB" id="996639at2759"/>
<protein>
    <submittedName>
        <fullName evidence="2">Uncharacterized protein</fullName>
    </submittedName>
</protein>
<organism evidence="2 3">
    <name type="scientific">Gossypium schwendimanii</name>
    <name type="common">Cotton</name>
    <dbReference type="NCBI Taxonomy" id="34291"/>
    <lineage>
        <taxon>Eukaryota</taxon>
        <taxon>Viridiplantae</taxon>
        <taxon>Streptophyta</taxon>
        <taxon>Embryophyta</taxon>
        <taxon>Tracheophyta</taxon>
        <taxon>Spermatophyta</taxon>
        <taxon>Magnoliopsida</taxon>
        <taxon>eudicotyledons</taxon>
        <taxon>Gunneridae</taxon>
        <taxon>Pentapetalae</taxon>
        <taxon>rosids</taxon>
        <taxon>malvids</taxon>
        <taxon>Malvales</taxon>
        <taxon>Malvaceae</taxon>
        <taxon>Malvoideae</taxon>
        <taxon>Gossypium</taxon>
    </lineage>
</organism>
<keyword evidence="3" id="KW-1185">Reference proteome</keyword>
<sequence>MGKLGKSMEEAKESHNVLGKRIYDLCEQSKDFVTMCLTSNRDNVQELLDSQRKKLMERNDALKAMVMALKEETMVMTMALNTRIEELERELALCRAAIGKGVSSAAFNCKDVPKSKEFVGTRSACDMDNFLWRMENYFRTKGVMDAVTKVNTTSMFLTNIVLL</sequence>
<comment type="caution">
    <text evidence="2">The sequence shown here is derived from an EMBL/GenBank/DDBJ whole genome shotgun (WGS) entry which is preliminary data.</text>
</comment>
<feature type="coiled-coil region" evidence="1">
    <location>
        <begin position="52"/>
        <end position="97"/>
    </location>
</feature>
<proteinExistence type="predicted"/>
<evidence type="ECO:0000256" key="1">
    <source>
        <dbReference type="SAM" id="Coils"/>
    </source>
</evidence>
<keyword evidence="1" id="KW-0175">Coiled coil</keyword>
<gene>
    <name evidence="2" type="ORF">Goshw_019647</name>
</gene>
<evidence type="ECO:0000313" key="2">
    <source>
        <dbReference type="EMBL" id="MBA0875459.1"/>
    </source>
</evidence>
<reference evidence="2 3" key="1">
    <citation type="journal article" date="2019" name="Genome Biol. Evol.">
        <title>Insights into the evolution of the New World diploid cottons (Gossypium, subgenus Houzingenia) based on genome sequencing.</title>
        <authorList>
            <person name="Grover C.E."/>
            <person name="Arick M.A. 2nd"/>
            <person name="Thrash A."/>
            <person name="Conover J.L."/>
            <person name="Sanders W.S."/>
            <person name="Peterson D.G."/>
            <person name="Frelichowski J.E."/>
            <person name="Scheffler J.A."/>
            <person name="Scheffler B.E."/>
            <person name="Wendel J.F."/>
        </authorList>
    </citation>
    <scope>NUCLEOTIDE SEQUENCE [LARGE SCALE GENOMIC DNA]</scope>
    <source>
        <strain evidence="2">1</strain>
        <tissue evidence="2">Leaf</tissue>
    </source>
</reference>
<accession>A0A7J9MYM5</accession>
<dbReference type="EMBL" id="JABFAF010000154">
    <property type="protein sequence ID" value="MBA0875459.1"/>
    <property type="molecule type" value="Genomic_DNA"/>
</dbReference>
<dbReference type="AlphaFoldDB" id="A0A7J9MYM5"/>
<dbReference type="Proteomes" id="UP000593576">
    <property type="component" value="Unassembled WGS sequence"/>
</dbReference>
<name>A0A7J9MYM5_GOSSC</name>
<evidence type="ECO:0000313" key="3">
    <source>
        <dbReference type="Proteomes" id="UP000593576"/>
    </source>
</evidence>